<protein>
    <submittedName>
        <fullName evidence="6">Uncharacterized protein</fullName>
    </submittedName>
</protein>
<evidence type="ECO:0000256" key="5">
    <source>
        <dbReference type="SAM" id="MobiDB-lite"/>
    </source>
</evidence>
<evidence type="ECO:0000313" key="7">
    <source>
        <dbReference type="Proteomes" id="UP001147733"/>
    </source>
</evidence>
<dbReference type="GO" id="GO:0000981">
    <property type="term" value="F:DNA-binding transcription factor activity, RNA polymerase II-specific"/>
    <property type="evidence" value="ECO:0007669"/>
    <property type="project" value="InterPro"/>
</dbReference>
<evidence type="ECO:0000256" key="1">
    <source>
        <dbReference type="ARBA" id="ARBA00023015"/>
    </source>
</evidence>
<proteinExistence type="predicted"/>
<keyword evidence="2" id="KW-0238">DNA-binding</keyword>
<dbReference type="EMBL" id="JAPQKT010000001">
    <property type="protein sequence ID" value="KAJ5242606.1"/>
    <property type="molecule type" value="Genomic_DNA"/>
</dbReference>
<keyword evidence="4" id="KW-0539">Nucleus</keyword>
<name>A0A9W9TV74_PENCI</name>
<evidence type="ECO:0000256" key="3">
    <source>
        <dbReference type="ARBA" id="ARBA00023163"/>
    </source>
</evidence>
<evidence type="ECO:0000256" key="4">
    <source>
        <dbReference type="ARBA" id="ARBA00023242"/>
    </source>
</evidence>
<organism evidence="6 7">
    <name type="scientific">Penicillium citrinum</name>
    <dbReference type="NCBI Taxonomy" id="5077"/>
    <lineage>
        <taxon>Eukaryota</taxon>
        <taxon>Fungi</taxon>
        <taxon>Dikarya</taxon>
        <taxon>Ascomycota</taxon>
        <taxon>Pezizomycotina</taxon>
        <taxon>Eurotiomycetes</taxon>
        <taxon>Eurotiomycetidae</taxon>
        <taxon>Eurotiales</taxon>
        <taxon>Aspergillaceae</taxon>
        <taxon>Penicillium</taxon>
    </lineage>
</organism>
<reference evidence="6" key="1">
    <citation type="submission" date="2022-11" db="EMBL/GenBank/DDBJ databases">
        <authorList>
            <person name="Petersen C."/>
        </authorList>
    </citation>
    <scope>NUCLEOTIDE SEQUENCE</scope>
    <source>
        <strain evidence="6">IBT 23319</strain>
    </source>
</reference>
<keyword evidence="1" id="KW-0805">Transcription regulation</keyword>
<dbReference type="GO" id="GO:0008270">
    <property type="term" value="F:zinc ion binding"/>
    <property type="evidence" value="ECO:0007669"/>
    <property type="project" value="InterPro"/>
</dbReference>
<dbReference type="PANTHER" id="PTHR47256">
    <property type="entry name" value="ZN(II)2CYS6 TRANSCRIPTION FACTOR (EUROFUNG)-RELATED"/>
    <property type="match status" value="1"/>
</dbReference>
<comment type="caution">
    <text evidence="6">The sequence shown here is derived from an EMBL/GenBank/DDBJ whole genome shotgun (WGS) entry which is preliminary data.</text>
</comment>
<feature type="compositionally biased region" description="Basic and acidic residues" evidence="5">
    <location>
        <begin position="688"/>
        <end position="697"/>
    </location>
</feature>
<dbReference type="GeneID" id="81379020"/>
<dbReference type="Proteomes" id="UP001147733">
    <property type="component" value="Unassembled WGS sequence"/>
</dbReference>
<dbReference type="RefSeq" id="XP_056505610.1">
    <property type="nucleotide sequence ID" value="XM_056639853.1"/>
</dbReference>
<dbReference type="GO" id="GO:0003677">
    <property type="term" value="F:DNA binding"/>
    <property type="evidence" value="ECO:0007669"/>
    <property type="project" value="UniProtKB-KW"/>
</dbReference>
<evidence type="ECO:0000313" key="6">
    <source>
        <dbReference type="EMBL" id="KAJ5242606.1"/>
    </source>
</evidence>
<dbReference type="OrthoDB" id="2593732at2759"/>
<reference evidence="6" key="2">
    <citation type="journal article" date="2023" name="IMA Fungus">
        <title>Comparative genomic study of the Penicillium genus elucidates a diverse pangenome and 15 lateral gene transfer events.</title>
        <authorList>
            <person name="Petersen C."/>
            <person name="Sorensen T."/>
            <person name="Nielsen M.R."/>
            <person name="Sondergaard T.E."/>
            <person name="Sorensen J.L."/>
            <person name="Fitzpatrick D.A."/>
            <person name="Frisvad J.C."/>
            <person name="Nielsen K.L."/>
        </authorList>
    </citation>
    <scope>NUCLEOTIDE SEQUENCE</scope>
    <source>
        <strain evidence="6">IBT 23319</strain>
    </source>
</reference>
<sequence length="708" mass="81160">MVEEEMCERHAQNSEVRRDTDIYALYLKCSGTAPCDKCLKSGTRCHIDEKGDQRRKQVLKRKIETVEDHGDLLDRLVSTLRDADRSSAMHLVNMIRSQAKPEALRDFIDDLRERPRLEKTPELIDAISGVREWHLKHRKDEASSSNDKKSPATRPLFNVPAWPWTTLTDDDEFVSNLISLWFTWIHPFLNWLDRDLFIRDMQSGDLKSEFCSPFLVNIMLAEAAVRPPRQVCDMDIDWKKYQVYSDDPRAFTVAAQEWSRGLQFYKEAKLLLDTEQLNITIPYVQGLASMMTSLSYQKGCMMKAPRTTYLTKADNGKAKVVADDWTDFPIRSNTVQSQTQDLFDMFCQVSRITHDLSWSLFEKGDKKQVLDPEFVRIVDDAYDRLETWYRGFPASLKIDHAPPHVLSFHMKYHTIIQTMYGVLKDVPNSEDMKIDPEWEQRTRDRAKRLCVNSACEIARLISVHRDLWTLSRMAGVNIHWVTVSMFTLLPCLDAPANRVAIGDLAHAARSFAHRWSLGKGMLRIFQVTARQKKISLPAKARSNLVKFEANNWSLDDGKMFRSQYPNFANSMKRGEVDEVELDKFLAKFDAMYFTDYGDDVIESSGKEEIVDEHGTPPSESELEAMLEEYGKDDFENSDDSDDLSAGYEDFEDDSGDEGDESDEGVSSDEDDGSDEEDDSDSDSDDEMERNLSVETKEQVPGTGPSPTS</sequence>
<dbReference type="InterPro" id="IPR053187">
    <property type="entry name" value="Notoamide_regulator"/>
</dbReference>
<dbReference type="AlphaFoldDB" id="A0A9W9TV74"/>
<feature type="region of interest" description="Disordered" evidence="5">
    <location>
        <begin position="632"/>
        <end position="708"/>
    </location>
</feature>
<feature type="compositionally biased region" description="Acidic residues" evidence="5">
    <location>
        <begin position="635"/>
        <end position="687"/>
    </location>
</feature>
<evidence type="ECO:0000256" key="2">
    <source>
        <dbReference type="ARBA" id="ARBA00023125"/>
    </source>
</evidence>
<dbReference type="CDD" id="cd12148">
    <property type="entry name" value="fungal_TF_MHR"/>
    <property type="match status" value="1"/>
</dbReference>
<dbReference type="InterPro" id="IPR036864">
    <property type="entry name" value="Zn2-C6_fun-type_DNA-bd_sf"/>
</dbReference>
<gene>
    <name evidence="6" type="ORF">N7469_000933</name>
</gene>
<keyword evidence="3" id="KW-0804">Transcription</keyword>
<dbReference type="PANTHER" id="PTHR47256:SF1">
    <property type="entry name" value="ZN(II)2CYS6 TRANSCRIPTION FACTOR (EUROFUNG)"/>
    <property type="match status" value="1"/>
</dbReference>
<dbReference type="Gene3D" id="4.10.240.10">
    <property type="entry name" value="Zn(2)-C6 fungal-type DNA-binding domain"/>
    <property type="match status" value="1"/>
</dbReference>
<accession>A0A9W9TV74</accession>
<keyword evidence="7" id="KW-1185">Reference proteome</keyword>